<dbReference type="EMBL" id="CACVBS010000044">
    <property type="protein sequence ID" value="CAA7264376.1"/>
    <property type="molecule type" value="Genomic_DNA"/>
</dbReference>
<sequence length="171" mass="19910">MQDLLCNARDLLALLWMLRSANEREIRELRLDTSLKFRLDKLSADFETSLRDLLRSPILEDYRSGVRRVVDKVQGRKKFVTNRFSRYFVVKQVPKERKEKERNENSKTSPSGQCKSRAFDKPNKSVQMRELHDNRYSDNCGPDAIRDVPPGVGAKAKTQTTPIENNKDLRI</sequence>
<reference evidence="2 3" key="1">
    <citation type="submission" date="2020-01" db="EMBL/GenBank/DDBJ databases">
        <authorList>
            <person name="Gupta K D."/>
        </authorList>
    </citation>
    <scope>NUCLEOTIDE SEQUENCE [LARGE SCALE GENOMIC DNA]</scope>
</reference>
<evidence type="ECO:0000313" key="3">
    <source>
        <dbReference type="Proteomes" id="UP000467700"/>
    </source>
</evidence>
<accession>A0A8S0WSA3</accession>
<proteinExistence type="predicted"/>
<feature type="region of interest" description="Disordered" evidence="1">
    <location>
        <begin position="95"/>
        <end position="171"/>
    </location>
</feature>
<gene>
    <name evidence="2" type="ORF">AAE3_LOCUS6493</name>
</gene>
<feature type="compositionally biased region" description="Basic and acidic residues" evidence="1">
    <location>
        <begin position="117"/>
        <end position="136"/>
    </location>
</feature>
<protein>
    <submittedName>
        <fullName evidence="2">Uncharacterized protein</fullName>
    </submittedName>
</protein>
<evidence type="ECO:0000256" key="1">
    <source>
        <dbReference type="SAM" id="MobiDB-lite"/>
    </source>
</evidence>
<keyword evidence="3" id="KW-1185">Reference proteome</keyword>
<organism evidence="2 3">
    <name type="scientific">Cyclocybe aegerita</name>
    <name type="common">Black poplar mushroom</name>
    <name type="synonym">Agrocybe aegerita</name>
    <dbReference type="NCBI Taxonomy" id="1973307"/>
    <lineage>
        <taxon>Eukaryota</taxon>
        <taxon>Fungi</taxon>
        <taxon>Dikarya</taxon>
        <taxon>Basidiomycota</taxon>
        <taxon>Agaricomycotina</taxon>
        <taxon>Agaricomycetes</taxon>
        <taxon>Agaricomycetidae</taxon>
        <taxon>Agaricales</taxon>
        <taxon>Agaricineae</taxon>
        <taxon>Bolbitiaceae</taxon>
        <taxon>Cyclocybe</taxon>
    </lineage>
</organism>
<feature type="compositionally biased region" description="Basic and acidic residues" evidence="1">
    <location>
        <begin position="95"/>
        <end position="105"/>
    </location>
</feature>
<comment type="caution">
    <text evidence="2">The sequence shown here is derived from an EMBL/GenBank/DDBJ whole genome shotgun (WGS) entry which is preliminary data.</text>
</comment>
<evidence type="ECO:0000313" key="2">
    <source>
        <dbReference type="EMBL" id="CAA7264376.1"/>
    </source>
</evidence>
<name>A0A8S0WSA3_CYCAE</name>
<dbReference type="Proteomes" id="UP000467700">
    <property type="component" value="Unassembled WGS sequence"/>
</dbReference>
<dbReference type="AlphaFoldDB" id="A0A8S0WSA3"/>